<dbReference type="GO" id="GO:0016579">
    <property type="term" value="P:protein deubiquitination"/>
    <property type="evidence" value="ECO:0007669"/>
    <property type="project" value="TreeGrafter"/>
</dbReference>
<feature type="domain" description="OTU" evidence="2">
    <location>
        <begin position="300"/>
        <end position="412"/>
    </location>
</feature>
<dbReference type="InterPro" id="IPR050704">
    <property type="entry name" value="Peptidase_C85-like"/>
</dbReference>
<name>A0A226D8C4_FOLCA</name>
<protein>
    <submittedName>
        <fullName evidence="3">OTU domain-containing protein 3</fullName>
    </submittedName>
</protein>
<dbReference type="AlphaFoldDB" id="A0A226D8C4"/>
<feature type="region of interest" description="Disordered" evidence="1">
    <location>
        <begin position="60"/>
        <end position="79"/>
    </location>
</feature>
<dbReference type="PROSITE" id="PS50802">
    <property type="entry name" value="OTU"/>
    <property type="match status" value="1"/>
</dbReference>
<dbReference type="InterPro" id="IPR038765">
    <property type="entry name" value="Papain-like_cys_pep_sf"/>
</dbReference>
<evidence type="ECO:0000259" key="2">
    <source>
        <dbReference type="PROSITE" id="PS50802"/>
    </source>
</evidence>
<dbReference type="Proteomes" id="UP000198287">
    <property type="component" value="Unassembled WGS sequence"/>
</dbReference>
<dbReference type="GO" id="GO:0004843">
    <property type="term" value="F:cysteine-type deubiquitinase activity"/>
    <property type="evidence" value="ECO:0007669"/>
    <property type="project" value="TreeGrafter"/>
</dbReference>
<dbReference type="PANTHER" id="PTHR12419:SF7">
    <property type="entry name" value="OTU DOMAIN-CONTAINING PROTEIN 3"/>
    <property type="match status" value="1"/>
</dbReference>
<dbReference type="PANTHER" id="PTHR12419">
    <property type="entry name" value="OTU DOMAIN CONTAINING PROTEIN"/>
    <property type="match status" value="1"/>
</dbReference>
<sequence length="737" mass="83569">MRRKCTEGRFEMCTLGDLHCSDTLHVFLSSPFLNSQKTTPLPNKLLQKIRWYELRQNQQQPTALKADESGGRFPGGPADWADELLLRHHQHQQPTVRRADEPGGRFPGGPADWADELLLRHHQHQQPTVRRADEPGGRFPGGPADWADELLLRHHQHQQPTVRRADEPGVVSPEHQQPTVRRADEPGGRFPGGPADWADELLLRHHQHQQPTVRRADEPGGRFPGGPADWADELLLRHHQHQQPTVRRADEPGGRFPGGPADWADELLLRHHQHQQPTVQDAEDPAVANWTTGRRAEELEFSLSDQMTGSHEFHMQYREAVCNYMLQFGEDFQPFVDEPLDDYLRRLSESGTWGGDECIGAFARINNVTVTVYQNTSPPVDFLPSPGSPGRGLRQLHLLFVNGNHYDSLRPIDERGVFIDVANGPEGGRARGSFPRRSGGRGGRATSVEEPPPVAANGPEGSIKPLMDIVNDYIIIDSTAPETYLMKKLGKRSYYFGKVSEKRHGPCKIWTKTHDNFYTYVHLPGSWKYVGRWRYTSSRPGSMAAEKSAKWAAAWRMTLCKAGREAFPQEYPTCRNSHLRLKELLQLSEKRRRHRLHNHLIKKKNPVTINIAHSPLVSPEDVSCEWIPYRMRMRRVSHARSYSCPIPTTQQQLDDLAASTDRGIARTALYRRAQLRKLILPKQRPGRKIHNREEKVTEGISLCVNQGLSVRAAAGAVGINYSTLQKEVNKHNPIPRN</sequence>
<keyword evidence="4" id="KW-1185">Reference proteome</keyword>
<dbReference type="SUPFAM" id="SSF54001">
    <property type="entry name" value="Cysteine proteinases"/>
    <property type="match status" value="1"/>
</dbReference>
<comment type="caution">
    <text evidence="3">The sequence shown here is derived from an EMBL/GenBank/DDBJ whole genome shotgun (WGS) entry which is preliminary data.</text>
</comment>
<dbReference type="OrthoDB" id="415023at2759"/>
<feature type="region of interest" description="Disordered" evidence="1">
    <location>
        <begin position="428"/>
        <end position="461"/>
    </location>
</feature>
<dbReference type="Pfam" id="PF02338">
    <property type="entry name" value="OTU"/>
    <property type="match status" value="1"/>
</dbReference>
<organism evidence="3 4">
    <name type="scientific">Folsomia candida</name>
    <name type="common">Springtail</name>
    <dbReference type="NCBI Taxonomy" id="158441"/>
    <lineage>
        <taxon>Eukaryota</taxon>
        <taxon>Metazoa</taxon>
        <taxon>Ecdysozoa</taxon>
        <taxon>Arthropoda</taxon>
        <taxon>Hexapoda</taxon>
        <taxon>Collembola</taxon>
        <taxon>Entomobryomorpha</taxon>
        <taxon>Isotomoidea</taxon>
        <taxon>Isotomidae</taxon>
        <taxon>Proisotominae</taxon>
        <taxon>Folsomia</taxon>
    </lineage>
</organism>
<proteinExistence type="predicted"/>
<evidence type="ECO:0000256" key="1">
    <source>
        <dbReference type="SAM" id="MobiDB-lite"/>
    </source>
</evidence>
<evidence type="ECO:0000313" key="4">
    <source>
        <dbReference type="Proteomes" id="UP000198287"/>
    </source>
</evidence>
<dbReference type="Gene3D" id="3.90.70.80">
    <property type="match status" value="1"/>
</dbReference>
<dbReference type="InterPro" id="IPR003323">
    <property type="entry name" value="OTU_dom"/>
</dbReference>
<evidence type="ECO:0000313" key="3">
    <source>
        <dbReference type="EMBL" id="OXA41805.1"/>
    </source>
</evidence>
<feature type="region of interest" description="Disordered" evidence="1">
    <location>
        <begin position="156"/>
        <end position="189"/>
    </location>
</feature>
<reference evidence="3 4" key="1">
    <citation type="submission" date="2015-12" db="EMBL/GenBank/DDBJ databases">
        <title>The genome of Folsomia candida.</title>
        <authorList>
            <person name="Faddeeva A."/>
            <person name="Derks M.F."/>
            <person name="Anvar Y."/>
            <person name="Smit S."/>
            <person name="Van Straalen N."/>
            <person name="Roelofs D."/>
        </authorList>
    </citation>
    <scope>NUCLEOTIDE SEQUENCE [LARGE SCALE GENOMIC DNA]</scope>
    <source>
        <strain evidence="3 4">VU population</strain>
        <tissue evidence="3">Whole body</tissue>
    </source>
</reference>
<dbReference type="EMBL" id="LNIX01000028">
    <property type="protein sequence ID" value="OXA41805.1"/>
    <property type="molecule type" value="Genomic_DNA"/>
</dbReference>
<gene>
    <name evidence="3" type="ORF">Fcan01_23468</name>
</gene>
<accession>A0A226D8C4</accession>